<keyword evidence="2" id="KW-0732">Signal</keyword>
<feature type="chain" id="PRO_5042056061" evidence="2">
    <location>
        <begin position="19"/>
        <end position="539"/>
    </location>
</feature>
<keyword evidence="1" id="KW-0479">Metal-binding</keyword>
<accession>A0AAE1CIC3</accession>
<name>A0AAE1CIC3_9PEZI</name>
<keyword evidence="4" id="KW-1185">Reference proteome</keyword>
<dbReference type="PANTHER" id="PTHR47582:SF1">
    <property type="entry name" value="P450, PUTATIVE (EUROFUNG)-RELATED"/>
    <property type="match status" value="1"/>
</dbReference>
<evidence type="ECO:0000256" key="2">
    <source>
        <dbReference type="SAM" id="SignalP"/>
    </source>
</evidence>
<dbReference type="GO" id="GO:0005506">
    <property type="term" value="F:iron ion binding"/>
    <property type="evidence" value="ECO:0007669"/>
    <property type="project" value="InterPro"/>
</dbReference>
<dbReference type="GO" id="GO:0004497">
    <property type="term" value="F:monooxygenase activity"/>
    <property type="evidence" value="ECO:0007669"/>
    <property type="project" value="InterPro"/>
</dbReference>
<dbReference type="PANTHER" id="PTHR47582">
    <property type="entry name" value="P450, PUTATIVE (EUROFUNG)-RELATED"/>
    <property type="match status" value="1"/>
</dbReference>
<dbReference type="PRINTS" id="PR00463">
    <property type="entry name" value="EP450I"/>
</dbReference>
<dbReference type="Proteomes" id="UP001270362">
    <property type="component" value="Unassembled WGS sequence"/>
</dbReference>
<dbReference type="InterPro" id="IPR001128">
    <property type="entry name" value="Cyt_P450"/>
</dbReference>
<reference evidence="3" key="1">
    <citation type="journal article" date="2023" name="Mol. Phylogenet. Evol.">
        <title>Genome-scale phylogeny and comparative genomics of the fungal order Sordariales.</title>
        <authorList>
            <person name="Hensen N."/>
            <person name="Bonometti L."/>
            <person name="Westerberg I."/>
            <person name="Brannstrom I.O."/>
            <person name="Guillou S."/>
            <person name="Cros-Aarteil S."/>
            <person name="Calhoun S."/>
            <person name="Haridas S."/>
            <person name="Kuo A."/>
            <person name="Mondo S."/>
            <person name="Pangilinan J."/>
            <person name="Riley R."/>
            <person name="LaButti K."/>
            <person name="Andreopoulos B."/>
            <person name="Lipzen A."/>
            <person name="Chen C."/>
            <person name="Yan M."/>
            <person name="Daum C."/>
            <person name="Ng V."/>
            <person name="Clum A."/>
            <person name="Steindorff A."/>
            <person name="Ohm R.A."/>
            <person name="Martin F."/>
            <person name="Silar P."/>
            <person name="Natvig D.O."/>
            <person name="Lalanne C."/>
            <person name="Gautier V."/>
            <person name="Ament-Velasquez S.L."/>
            <person name="Kruys A."/>
            <person name="Hutchinson M.I."/>
            <person name="Powell A.J."/>
            <person name="Barry K."/>
            <person name="Miller A.N."/>
            <person name="Grigoriev I.V."/>
            <person name="Debuchy R."/>
            <person name="Gladieux P."/>
            <person name="Hiltunen Thoren M."/>
            <person name="Johannesson H."/>
        </authorList>
    </citation>
    <scope>NUCLEOTIDE SEQUENCE</scope>
    <source>
        <strain evidence="3">CBS 314.62</strain>
    </source>
</reference>
<dbReference type="SUPFAM" id="SSF48264">
    <property type="entry name" value="Cytochrome P450"/>
    <property type="match status" value="1"/>
</dbReference>
<dbReference type="AlphaFoldDB" id="A0AAE1CIC3"/>
<organism evidence="3 4">
    <name type="scientific">Podospora appendiculata</name>
    <dbReference type="NCBI Taxonomy" id="314037"/>
    <lineage>
        <taxon>Eukaryota</taxon>
        <taxon>Fungi</taxon>
        <taxon>Dikarya</taxon>
        <taxon>Ascomycota</taxon>
        <taxon>Pezizomycotina</taxon>
        <taxon>Sordariomycetes</taxon>
        <taxon>Sordariomycetidae</taxon>
        <taxon>Sordariales</taxon>
        <taxon>Podosporaceae</taxon>
        <taxon>Podospora</taxon>
    </lineage>
</organism>
<feature type="binding site" description="axial binding residue" evidence="1">
    <location>
        <position position="462"/>
    </location>
    <ligand>
        <name>heme</name>
        <dbReference type="ChEBI" id="CHEBI:30413"/>
    </ligand>
    <ligandPart>
        <name>Fe</name>
        <dbReference type="ChEBI" id="CHEBI:18248"/>
    </ligandPart>
</feature>
<dbReference type="InterPro" id="IPR036396">
    <property type="entry name" value="Cyt_P450_sf"/>
</dbReference>
<dbReference type="GO" id="GO:0016705">
    <property type="term" value="F:oxidoreductase activity, acting on paired donors, with incorporation or reduction of molecular oxygen"/>
    <property type="evidence" value="ECO:0007669"/>
    <property type="project" value="InterPro"/>
</dbReference>
<keyword evidence="1" id="KW-0349">Heme</keyword>
<reference evidence="3" key="2">
    <citation type="submission" date="2023-06" db="EMBL/GenBank/DDBJ databases">
        <authorList>
            <consortium name="Lawrence Berkeley National Laboratory"/>
            <person name="Haridas S."/>
            <person name="Hensen N."/>
            <person name="Bonometti L."/>
            <person name="Westerberg I."/>
            <person name="Brannstrom I.O."/>
            <person name="Guillou S."/>
            <person name="Cros-Aarteil S."/>
            <person name="Calhoun S."/>
            <person name="Kuo A."/>
            <person name="Mondo S."/>
            <person name="Pangilinan J."/>
            <person name="Riley R."/>
            <person name="Labutti K."/>
            <person name="Andreopoulos B."/>
            <person name="Lipzen A."/>
            <person name="Chen C."/>
            <person name="Yanf M."/>
            <person name="Daum C."/>
            <person name="Ng V."/>
            <person name="Clum A."/>
            <person name="Steindorff A."/>
            <person name="Ohm R."/>
            <person name="Martin F."/>
            <person name="Silar P."/>
            <person name="Natvig D."/>
            <person name="Lalanne C."/>
            <person name="Gautier V."/>
            <person name="Ament-Velasquez S.L."/>
            <person name="Kruys A."/>
            <person name="Hutchinson M.I."/>
            <person name="Powell A.J."/>
            <person name="Barry K."/>
            <person name="Miller A.N."/>
            <person name="Grigoriev I.V."/>
            <person name="Debuchy R."/>
            <person name="Gladieux P."/>
            <person name="Thoren M.H."/>
            <person name="Johannesson H."/>
        </authorList>
    </citation>
    <scope>NUCLEOTIDE SEQUENCE</scope>
    <source>
        <strain evidence="3">CBS 314.62</strain>
    </source>
</reference>
<sequence length="539" mass="59413">MSPVLLLAAFAAVCLVAALLRGRHNPHHQPADHELHGAIEPPLVRVGVRDLLQHGTRVLDKVAVDNLDRFPHGIFTASILGWRAAYVVNDSHLTTVLQAKSKHRDFGWVPFFFLCNMGGLASKTVARLQSRDPKDADDAGFNADFHDLHVRELALGAPHQSVMAEFAAAWDPLLDSLRASVQAGSAGAEVDLWRWLRKAVAISVSRAAWGPRSPFSTDPALWEHFCTFADHYHPLKYMTSSVYAWRGVRARDAMVDAFERYYLDEAGSGRDSASRLSKARDRSLEKRGLSHREMARCAMSMCVGQFTPAAVTFDVIAYILSCPGLMDRIRHEVRSYIPLINTPDTTTNSRKPTIDITRASDTCPLLLSIVHEVLRLVTLGVTVRSVLHDHTLTLPLPTKGPSSPKATYRLRKGRLIWSSGLAIHGSPAHFPSPQTFDPERFLGCRFPETQVPGLFRVFGGVCLGRHIVRDVTTAAVASLISAFEFLPAAADGAPLCLPNLDRFTFDQGAAHPRGNTVARLRVGDGVSILWEGVQDWRRG</sequence>
<comment type="cofactor">
    <cofactor evidence="1">
        <name>heme</name>
        <dbReference type="ChEBI" id="CHEBI:30413"/>
    </cofactor>
</comment>
<proteinExistence type="predicted"/>
<evidence type="ECO:0000313" key="4">
    <source>
        <dbReference type="Proteomes" id="UP001270362"/>
    </source>
</evidence>
<dbReference type="InterPro" id="IPR002401">
    <property type="entry name" value="Cyt_P450_E_grp-I"/>
</dbReference>
<evidence type="ECO:0000256" key="1">
    <source>
        <dbReference type="PIRSR" id="PIRSR602401-1"/>
    </source>
</evidence>
<feature type="signal peptide" evidence="2">
    <location>
        <begin position="1"/>
        <end position="18"/>
    </location>
</feature>
<dbReference type="GO" id="GO:0020037">
    <property type="term" value="F:heme binding"/>
    <property type="evidence" value="ECO:0007669"/>
    <property type="project" value="InterPro"/>
</dbReference>
<dbReference type="InterPro" id="IPR053007">
    <property type="entry name" value="CYP450_monoxygenase_sec-met"/>
</dbReference>
<dbReference type="EMBL" id="JAULSO010000001">
    <property type="protein sequence ID" value="KAK3695440.1"/>
    <property type="molecule type" value="Genomic_DNA"/>
</dbReference>
<comment type="caution">
    <text evidence="3">The sequence shown here is derived from an EMBL/GenBank/DDBJ whole genome shotgun (WGS) entry which is preliminary data.</text>
</comment>
<dbReference type="Gene3D" id="1.10.630.10">
    <property type="entry name" value="Cytochrome P450"/>
    <property type="match status" value="1"/>
</dbReference>
<protein>
    <submittedName>
        <fullName evidence="3">Cytochrome P450</fullName>
    </submittedName>
</protein>
<gene>
    <name evidence="3" type="ORF">B0T22DRAFT_438432</name>
</gene>
<dbReference type="Pfam" id="PF00067">
    <property type="entry name" value="p450"/>
    <property type="match status" value="1"/>
</dbReference>
<evidence type="ECO:0000313" key="3">
    <source>
        <dbReference type="EMBL" id="KAK3695440.1"/>
    </source>
</evidence>
<keyword evidence="1" id="KW-0408">Iron</keyword>